<reference evidence="1 4" key="1">
    <citation type="submission" date="2015-09" db="EMBL/GenBank/DDBJ databases">
        <authorList>
            <consortium name="Pathogen Informatics"/>
        </authorList>
    </citation>
    <scope>NUCLEOTIDE SEQUENCE [LARGE SCALE GENOMIC DNA]</scope>
    <source>
        <strain evidence="1 4">2789STDY5834948</strain>
    </source>
</reference>
<reference evidence="3 6" key="3">
    <citation type="submission" date="2019-04" db="EMBL/GenBank/DDBJ databases">
        <title>Microbes associate with the intestines of laboratory mice.</title>
        <authorList>
            <person name="Navarre W."/>
            <person name="Wong E."/>
            <person name="Huang K."/>
            <person name="Tropini C."/>
            <person name="Ng K."/>
            <person name="Yu B."/>
        </authorList>
    </citation>
    <scope>NUCLEOTIDE SEQUENCE [LARGE SCALE GENOMIC DNA]</scope>
    <source>
        <strain evidence="3 6">NM39_I3</strain>
    </source>
</reference>
<dbReference type="EMBL" id="RAYI01000033">
    <property type="protein sequence ID" value="RLT72582.1"/>
    <property type="molecule type" value="Genomic_DNA"/>
</dbReference>
<protein>
    <submittedName>
        <fullName evidence="1">Uncharacterized protein</fullName>
    </submittedName>
</protein>
<dbReference type="EMBL" id="CZBM01000017">
    <property type="protein sequence ID" value="CUQ50184.1"/>
    <property type="molecule type" value="Genomic_DNA"/>
</dbReference>
<dbReference type="Proteomes" id="UP000310032">
    <property type="component" value="Unassembled WGS sequence"/>
</dbReference>
<evidence type="ECO:0000313" key="1">
    <source>
        <dbReference type="EMBL" id="CUQ50184.1"/>
    </source>
</evidence>
<evidence type="ECO:0000313" key="6">
    <source>
        <dbReference type="Proteomes" id="UP000310032"/>
    </source>
</evidence>
<evidence type="ECO:0000313" key="4">
    <source>
        <dbReference type="Proteomes" id="UP000095332"/>
    </source>
</evidence>
<evidence type="ECO:0000313" key="3">
    <source>
        <dbReference type="EMBL" id="TGY58293.1"/>
    </source>
</evidence>
<accession>A0A174WS71</accession>
<evidence type="ECO:0000313" key="5">
    <source>
        <dbReference type="Proteomes" id="UP000278164"/>
    </source>
</evidence>
<dbReference type="AlphaFoldDB" id="A0A174WS71"/>
<proteinExistence type="predicted"/>
<name>A0A174WS71_PARDI</name>
<dbReference type="Proteomes" id="UP000278164">
    <property type="component" value="Unassembled WGS sequence"/>
</dbReference>
<reference evidence="2 5" key="2">
    <citation type="submission" date="2018-09" db="EMBL/GenBank/DDBJ databases">
        <title>Murine metabolic-syndrome-specific gut microbial biobank.</title>
        <authorList>
            <person name="Liu C."/>
        </authorList>
    </citation>
    <scope>NUCLEOTIDE SEQUENCE [LARGE SCALE GENOMIC DNA]</scope>
    <source>
        <strain evidence="2 5">8-P5</strain>
    </source>
</reference>
<organism evidence="1 4">
    <name type="scientific">Parabacteroides distasonis</name>
    <dbReference type="NCBI Taxonomy" id="823"/>
    <lineage>
        <taxon>Bacteria</taxon>
        <taxon>Pseudomonadati</taxon>
        <taxon>Bacteroidota</taxon>
        <taxon>Bacteroidia</taxon>
        <taxon>Bacteroidales</taxon>
        <taxon>Tannerellaceae</taxon>
        <taxon>Parabacteroides</taxon>
    </lineage>
</organism>
<sequence length="97" mass="11621">MKWEETLRYKLENPVQADNECLYQICRDAYEEGCVHEKSLAMEAYRLRCCHLFGDKCMMISNTIPRHIKICDGTCGYMRKYEFELYKLEDCVKKMQS</sequence>
<gene>
    <name evidence="2" type="ORF">D7V78_15160</name>
    <name evidence="3" type="ORF">E5342_08350</name>
    <name evidence="1" type="ORF">ERS852560_03496</name>
</gene>
<evidence type="ECO:0000313" key="2">
    <source>
        <dbReference type="EMBL" id="RLT72582.1"/>
    </source>
</evidence>
<dbReference type="EMBL" id="SRYM01000018">
    <property type="protein sequence ID" value="TGY58293.1"/>
    <property type="molecule type" value="Genomic_DNA"/>
</dbReference>
<dbReference type="Proteomes" id="UP000095332">
    <property type="component" value="Unassembled WGS sequence"/>
</dbReference>
<dbReference type="OrthoDB" id="1030067at2"/>